<feature type="non-terminal residue" evidence="1">
    <location>
        <position position="75"/>
    </location>
</feature>
<protein>
    <submittedName>
        <fullName evidence="1">Uncharacterized protein</fullName>
    </submittedName>
</protein>
<name>A0A1Y2HRX5_9FUNG</name>
<proteinExistence type="predicted"/>
<dbReference type="EMBL" id="MCFL01000013">
    <property type="protein sequence ID" value="ORZ37347.1"/>
    <property type="molecule type" value="Genomic_DNA"/>
</dbReference>
<gene>
    <name evidence="1" type="ORF">BCR44DRAFT_1430972</name>
</gene>
<sequence>MPCSTLAARPLGHEQHRAQWWWRRAYSASPYSYSAWAFAARVPVCARAQWSCTLAAGGTHRQTTLRRDECGVRGV</sequence>
<evidence type="ECO:0000313" key="2">
    <source>
        <dbReference type="Proteomes" id="UP000193411"/>
    </source>
</evidence>
<dbReference type="Proteomes" id="UP000193411">
    <property type="component" value="Unassembled WGS sequence"/>
</dbReference>
<comment type="caution">
    <text evidence="1">The sequence shown here is derived from an EMBL/GenBank/DDBJ whole genome shotgun (WGS) entry which is preliminary data.</text>
</comment>
<keyword evidence="2" id="KW-1185">Reference proteome</keyword>
<accession>A0A1Y2HRX5</accession>
<reference evidence="1 2" key="1">
    <citation type="submission" date="2016-07" db="EMBL/GenBank/DDBJ databases">
        <title>Pervasive Adenine N6-methylation of Active Genes in Fungi.</title>
        <authorList>
            <consortium name="DOE Joint Genome Institute"/>
            <person name="Mondo S.J."/>
            <person name="Dannebaum R.O."/>
            <person name="Kuo R.C."/>
            <person name="Labutti K."/>
            <person name="Haridas S."/>
            <person name="Kuo A."/>
            <person name="Salamov A."/>
            <person name="Ahrendt S.R."/>
            <person name="Lipzen A."/>
            <person name="Sullivan W."/>
            <person name="Andreopoulos W.B."/>
            <person name="Clum A."/>
            <person name="Lindquist E."/>
            <person name="Daum C."/>
            <person name="Ramamoorthy G.K."/>
            <person name="Gryganskyi A."/>
            <person name="Culley D."/>
            <person name="Magnuson J.K."/>
            <person name="James T.Y."/>
            <person name="O'Malley M.A."/>
            <person name="Stajich J.E."/>
            <person name="Spatafora J.W."/>
            <person name="Visel A."/>
            <person name="Grigoriev I.V."/>
        </authorList>
    </citation>
    <scope>NUCLEOTIDE SEQUENCE [LARGE SCALE GENOMIC DNA]</scope>
    <source>
        <strain evidence="1 2">PL171</strain>
    </source>
</reference>
<dbReference type="AlphaFoldDB" id="A0A1Y2HRX5"/>
<organism evidence="1 2">
    <name type="scientific">Catenaria anguillulae PL171</name>
    <dbReference type="NCBI Taxonomy" id="765915"/>
    <lineage>
        <taxon>Eukaryota</taxon>
        <taxon>Fungi</taxon>
        <taxon>Fungi incertae sedis</taxon>
        <taxon>Blastocladiomycota</taxon>
        <taxon>Blastocladiomycetes</taxon>
        <taxon>Blastocladiales</taxon>
        <taxon>Catenariaceae</taxon>
        <taxon>Catenaria</taxon>
    </lineage>
</organism>
<evidence type="ECO:0000313" key="1">
    <source>
        <dbReference type="EMBL" id="ORZ37347.1"/>
    </source>
</evidence>